<comment type="caution">
    <text evidence="9">The sequence shown here is derived from an EMBL/GenBank/DDBJ whole genome shotgun (WGS) entry which is preliminary data.</text>
</comment>
<evidence type="ECO:0000256" key="3">
    <source>
        <dbReference type="ARBA" id="ARBA00023110"/>
    </source>
</evidence>
<keyword evidence="3 5" id="KW-0697">Rotamase</keyword>
<evidence type="ECO:0000256" key="7">
    <source>
        <dbReference type="SAM" id="MobiDB-lite"/>
    </source>
</evidence>
<reference evidence="10" key="1">
    <citation type="submission" date="2017-09" db="EMBL/GenBank/DDBJ databases">
        <title>Depth-based differentiation of microbial function through sediment-hosted aquifers and enrichment of novel symbionts in the deep terrestrial subsurface.</title>
        <authorList>
            <person name="Probst A.J."/>
            <person name="Ladd B."/>
            <person name="Jarett J.K."/>
            <person name="Geller-Mcgrath D.E."/>
            <person name="Sieber C.M.K."/>
            <person name="Emerson J.B."/>
            <person name="Anantharaman K."/>
            <person name="Thomas B.C."/>
            <person name="Malmstrom R."/>
            <person name="Stieglmeier M."/>
            <person name="Klingl A."/>
            <person name="Woyke T."/>
            <person name="Ryan C.M."/>
            <person name="Banfield J.F."/>
        </authorList>
    </citation>
    <scope>NUCLEOTIDE SEQUENCE [LARGE SCALE GENOMIC DNA]</scope>
</reference>
<accession>A0A2M7IE42</accession>
<organism evidence="9 10">
    <name type="scientific">Candidatus Portnoybacteria bacterium CG_4_8_14_3_um_filter_44_15</name>
    <dbReference type="NCBI Taxonomy" id="1974803"/>
    <lineage>
        <taxon>Bacteria</taxon>
        <taxon>Candidatus Portnoyibacteriota</taxon>
    </lineage>
</organism>
<keyword evidence="4 5" id="KW-0413">Isomerase</keyword>
<dbReference type="PANTHER" id="PTHR43811">
    <property type="entry name" value="FKBP-TYPE PEPTIDYL-PROLYL CIS-TRANS ISOMERASE FKPA"/>
    <property type="match status" value="1"/>
</dbReference>
<dbReference type="FunFam" id="3.10.50.40:FF:000006">
    <property type="entry name" value="Peptidyl-prolyl cis-trans isomerase"/>
    <property type="match status" value="1"/>
</dbReference>
<protein>
    <recommendedName>
        <fullName evidence="6">Peptidyl-prolyl cis-trans isomerase</fullName>
        <ecNumber evidence="6">5.2.1.8</ecNumber>
    </recommendedName>
</protein>
<evidence type="ECO:0000256" key="4">
    <source>
        <dbReference type="ARBA" id="ARBA00023235"/>
    </source>
</evidence>
<evidence type="ECO:0000259" key="8">
    <source>
        <dbReference type="PROSITE" id="PS50059"/>
    </source>
</evidence>
<dbReference type="Gene3D" id="3.10.50.40">
    <property type="match status" value="1"/>
</dbReference>
<comment type="similarity">
    <text evidence="2 6">Belongs to the FKBP-type PPIase family.</text>
</comment>
<dbReference type="Pfam" id="PF00254">
    <property type="entry name" value="FKBP_C"/>
    <property type="match status" value="1"/>
</dbReference>
<name>A0A2M7IE42_9BACT</name>
<dbReference type="SUPFAM" id="SSF54534">
    <property type="entry name" value="FKBP-like"/>
    <property type="match status" value="1"/>
</dbReference>
<evidence type="ECO:0000256" key="5">
    <source>
        <dbReference type="PROSITE-ProRule" id="PRU00277"/>
    </source>
</evidence>
<sequence length="176" mass="18209">MKKIIPIVVVLSVIASGVYFISKIIGGKRAVEGVDFNMDKASVAGANGARSDDSQSANGQTAAADAGEPKIMAQILQQGKGEGAKNGDTVSVHYVGTLEDGTKFDSSVDRGQPFSFTLGAGQVIPGWDLGVAGMKVGEVRKLIIPSVFAYGEQGVSGVIPPNAVLIFEVQMLGINQ</sequence>
<dbReference type="GO" id="GO:0003755">
    <property type="term" value="F:peptidyl-prolyl cis-trans isomerase activity"/>
    <property type="evidence" value="ECO:0007669"/>
    <property type="project" value="UniProtKB-UniRule"/>
</dbReference>
<dbReference type="EMBL" id="PFGW01000017">
    <property type="protein sequence ID" value="PIW74790.1"/>
    <property type="molecule type" value="Genomic_DNA"/>
</dbReference>
<evidence type="ECO:0000256" key="2">
    <source>
        <dbReference type="ARBA" id="ARBA00006577"/>
    </source>
</evidence>
<feature type="domain" description="PPIase FKBP-type" evidence="8">
    <location>
        <begin position="87"/>
        <end position="175"/>
    </location>
</feature>
<evidence type="ECO:0000256" key="6">
    <source>
        <dbReference type="RuleBase" id="RU003915"/>
    </source>
</evidence>
<dbReference type="EC" id="5.2.1.8" evidence="6"/>
<feature type="region of interest" description="Disordered" evidence="7">
    <location>
        <begin position="45"/>
        <end position="65"/>
    </location>
</feature>
<evidence type="ECO:0000313" key="10">
    <source>
        <dbReference type="Proteomes" id="UP000231673"/>
    </source>
</evidence>
<dbReference type="PROSITE" id="PS50059">
    <property type="entry name" value="FKBP_PPIASE"/>
    <property type="match status" value="1"/>
</dbReference>
<dbReference type="Proteomes" id="UP000231673">
    <property type="component" value="Unassembled WGS sequence"/>
</dbReference>
<comment type="catalytic activity">
    <reaction evidence="1 5 6">
        <text>[protein]-peptidylproline (omega=180) = [protein]-peptidylproline (omega=0)</text>
        <dbReference type="Rhea" id="RHEA:16237"/>
        <dbReference type="Rhea" id="RHEA-COMP:10747"/>
        <dbReference type="Rhea" id="RHEA-COMP:10748"/>
        <dbReference type="ChEBI" id="CHEBI:83833"/>
        <dbReference type="ChEBI" id="CHEBI:83834"/>
        <dbReference type="EC" id="5.2.1.8"/>
    </reaction>
</comment>
<evidence type="ECO:0000256" key="1">
    <source>
        <dbReference type="ARBA" id="ARBA00000971"/>
    </source>
</evidence>
<dbReference type="AlphaFoldDB" id="A0A2M7IE42"/>
<dbReference type="InterPro" id="IPR001179">
    <property type="entry name" value="PPIase_FKBP_dom"/>
</dbReference>
<gene>
    <name evidence="9" type="ORF">CO003_00775</name>
</gene>
<evidence type="ECO:0000313" key="9">
    <source>
        <dbReference type="EMBL" id="PIW74790.1"/>
    </source>
</evidence>
<dbReference type="InterPro" id="IPR046357">
    <property type="entry name" value="PPIase_dom_sf"/>
</dbReference>
<proteinExistence type="inferred from homology"/>
<dbReference type="PANTHER" id="PTHR43811:SF19">
    <property type="entry name" value="39 KDA FK506-BINDING NUCLEAR PROTEIN"/>
    <property type="match status" value="1"/>
</dbReference>